<dbReference type="GO" id="GO:0140664">
    <property type="term" value="F:ATP-dependent DNA damage sensor activity"/>
    <property type="evidence" value="ECO:0007669"/>
    <property type="project" value="InterPro"/>
</dbReference>
<gene>
    <name evidence="7" type="ORF">BACINT_01599</name>
</gene>
<sequence>MKPVKHWLLLVRSSNLNKTGLDIYAKAALGNQELLFLFLSVSLVLHDYFPTFALYVIPKNMTYLDTDKQTQADLSITEGIYDEYPLYSLFSKTETKNGKRLMLDWITSPLNDISVIRKRQEAIAWQELPELPLDEEELDFIEYYLEYRDQIRRPNILVSLTSAFDRLLRHDAQRYVIKRGVTLTIRLLNQLESLRTNLPENAPLLLKELAQSIQYTIYSSELKEVVELYKKEKSPSSYIIDKYDYLFRCIHLELIRGLLSHIYILDVCRTAHRIAISKGFCCRPEMTEAMDLSITGFVHPFTEGGRMNDWKMTNGNNICILTGSNMAGKSTTLKAITISVWLAHCGLPVPARSMTSPVFDGIYTSINLPDSLRDGRSHFMAEILRIKEVLQKAKSGKRCLIILDEMFRGTNAQDAFEASIAVNELLRKYPHCSFLISTHILEYAKHFEKDNTCCFYYMDSRIEDDQFICPYQLLEGISEAQVGYWLVKKELEGLI</sequence>
<organism evidence="7 8">
    <name type="scientific">Bacteroides intestinalis DSM 17393</name>
    <dbReference type="NCBI Taxonomy" id="471870"/>
    <lineage>
        <taxon>Bacteria</taxon>
        <taxon>Pseudomonadati</taxon>
        <taxon>Bacteroidota</taxon>
        <taxon>Bacteroidia</taxon>
        <taxon>Bacteroidales</taxon>
        <taxon>Bacteroidaceae</taxon>
        <taxon>Bacteroides</taxon>
    </lineage>
</organism>
<comment type="similarity">
    <text evidence="1">Belongs to the DNA mismatch repair MutS family.</text>
</comment>
<reference evidence="7 8" key="2">
    <citation type="submission" date="2008-04" db="EMBL/GenBank/DDBJ databases">
        <authorList>
            <person name="Fulton L."/>
            <person name="Clifton S."/>
            <person name="Fulton B."/>
            <person name="Xu J."/>
            <person name="Minx P."/>
            <person name="Pepin K.H."/>
            <person name="Johnson M."/>
            <person name="Thiruvilangam P."/>
            <person name="Bhonagiri V."/>
            <person name="Nash W.E."/>
            <person name="Mardis E.R."/>
            <person name="Wilson R.K."/>
        </authorList>
    </citation>
    <scope>NUCLEOTIDE SEQUENCE [LARGE SCALE GENOMIC DNA]</scope>
    <source>
        <strain evidence="7 8">DSM 17393</strain>
    </source>
</reference>
<evidence type="ECO:0000256" key="1">
    <source>
        <dbReference type="ARBA" id="ARBA00006271"/>
    </source>
</evidence>
<keyword evidence="3" id="KW-0067">ATP-binding</keyword>
<dbReference type="SMART" id="SM00534">
    <property type="entry name" value="MUTSac"/>
    <property type="match status" value="1"/>
</dbReference>
<keyword evidence="5" id="KW-0234">DNA repair</keyword>
<dbReference type="GO" id="GO:0006298">
    <property type="term" value="P:mismatch repair"/>
    <property type="evidence" value="ECO:0007669"/>
    <property type="project" value="InterPro"/>
</dbReference>
<dbReference type="GO" id="GO:0030983">
    <property type="term" value="F:mismatched DNA binding"/>
    <property type="evidence" value="ECO:0007669"/>
    <property type="project" value="InterPro"/>
</dbReference>
<dbReference type="Gene3D" id="1.10.1420.10">
    <property type="match status" value="1"/>
</dbReference>
<dbReference type="eggNOG" id="COG0249">
    <property type="taxonomic scope" value="Bacteria"/>
</dbReference>
<dbReference type="PANTHER" id="PTHR11361:SF34">
    <property type="entry name" value="DNA MISMATCH REPAIR PROTEIN MSH1, MITOCHONDRIAL"/>
    <property type="match status" value="1"/>
</dbReference>
<dbReference type="InterPro" id="IPR000432">
    <property type="entry name" value="DNA_mismatch_repair_MutS_C"/>
</dbReference>
<keyword evidence="4" id="KW-0238">DNA-binding</keyword>
<dbReference type="InterPro" id="IPR045076">
    <property type="entry name" value="MutS"/>
</dbReference>
<reference evidence="7 8" key="1">
    <citation type="submission" date="2008-04" db="EMBL/GenBank/DDBJ databases">
        <title>Draft genome sequence of Bacteroides intestinalis (DSM 17393).</title>
        <authorList>
            <person name="Sudarsanam P."/>
            <person name="Ley R."/>
            <person name="Guruge J."/>
            <person name="Turnbaugh P.J."/>
            <person name="Mahowald M."/>
            <person name="Liep D."/>
            <person name="Gordon J."/>
        </authorList>
    </citation>
    <scope>NUCLEOTIDE SEQUENCE [LARGE SCALE GENOMIC DNA]</scope>
    <source>
        <strain evidence="7 8">DSM 17393</strain>
    </source>
</reference>
<keyword evidence="5" id="KW-0227">DNA damage</keyword>
<dbReference type="Pfam" id="PF05192">
    <property type="entry name" value="MutS_III"/>
    <property type="match status" value="1"/>
</dbReference>
<dbReference type="EMBL" id="ABJL02000007">
    <property type="protein sequence ID" value="EDV06513.1"/>
    <property type="molecule type" value="Genomic_DNA"/>
</dbReference>
<evidence type="ECO:0000256" key="5">
    <source>
        <dbReference type="ARBA" id="ARBA00023204"/>
    </source>
</evidence>
<evidence type="ECO:0000256" key="2">
    <source>
        <dbReference type="ARBA" id="ARBA00022741"/>
    </source>
</evidence>
<evidence type="ECO:0000259" key="6">
    <source>
        <dbReference type="SMART" id="SM00534"/>
    </source>
</evidence>
<accession>B3C7Q8</accession>
<evidence type="ECO:0000256" key="3">
    <source>
        <dbReference type="ARBA" id="ARBA00022840"/>
    </source>
</evidence>
<dbReference type="InterPro" id="IPR036187">
    <property type="entry name" value="DNA_mismatch_repair_MutS_sf"/>
</dbReference>
<dbReference type="AlphaFoldDB" id="B3C7Q8"/>
<name>B3C7Q8_9BACE</name>
<dbReference type="STRING" id="471870.BACINT_01599"/>
<keyword evidence="2" id="KW-0547">Nucleotide-binding</keyword>
<dbReference type="SUPFAM" id="SSF48334">
    <property type="entry name" value="DNA repair protein MutS, domain III"/>
    <property type="match status" value="1"/>
</dbReference>
<dbReference type="GO" id="GO:0005524">
    <property type="term" value="F:ATP binding"/>
    <property type="evidence" value="ECO:0007669"/>
    <property type="project" value="UniProtKB-KW"/>
</dbReference>
<comment type="caution">
    <text evidence="7">The sequence shown here is derived from an EMBL/GenBank/DDBJ whole genome shotgun (WGS) entry which is preliminary data.</text>
</comment>
<dbReference type="InterPro" id="IPR027417">
    <property type="entry name" value="P-loop_NTPase"/>
</dbReference>
<evidence type="ECO:0000256" key="4">
    <source>
        <dbReference type="ARBA" id="ARBA00023125"/>
    </source>
</evidence>
<dbReference type="InterPro" id="IPR007696">
    <property type="entry name" value="DNA_mismatch_repair_MutS_core"/>
</dbReference>
<feature type="domain" description="DNA mismatch repair proteins mutS family" evidence="6">
    <location>
        <begin position="316"/>
        <end position="492"/>
    </location>
</feature>
<dbReference type="SUPFAM" id="SSF52540">
    <property type="entry name" value="P-loop containing nucleoside triphosphate hydrolases"/>
    <property type="match status" value="1"/>
</dbReference>
<protein>
    <submittedName>
        <fullName evidence="7">MutS domain V protein</fullName>
    </submittedName>
</protein>
<evidence type="ECO:0000313" key="8">
    <source>
        <dbReference type="Proteomes" id="UP000004596"/>
    </source>
</evidence>
<dbReference type="Gene3D" id="3.40.50.300">
    <property type="entry name" value="P-loop containing nucleotide triphosphate hydrolases"/>
    <property type="match status" value="1"/>
</dbReference>
<proteinExistence type="inferred from homology"/>
<dbReference type="PANTHER" id="PTHR11361">
    <property type="entry name" value="DNA MISMATCH REPAIR PROTEIN MUTS FAMILY MEMBER"/>
    <property type="match status" value="1"/>
</dbReference>
<dbReference type="Proteomes" id="UP000004596">
    <property type="component" value="Unassembled WGS sequence"/>
</dbReference>
<dbReference type="Pfam" id="PF00488">
    <property type="entry name" value="MutS_V"/>
    <property type="match status" value="1"/>
</dbReference>
<evidence type="ECO:0000313" key="7">
    <source>
        <dbReference type="EMBL" id="EDV06513.1"/>
    </source>
</evidence>